<dbReference type="Proteomes" id="UP001595637">
    <property type="component" value="Unassembled WGS sequence"/>
</dbReference>
<evidence type="ECO:0000256" key="1">
    <source>
        <dbReference type="SAM" id="Phobius"/>
    </source>
</evidence>
<feature type="transmembrane region" description="Helical" evidence="1">
    <location>
        <begin position="30"/>
        <end position="51"/>
    </location>
</feature>
<feature type="transmembrane region" description="Helical" evidence="1">
    <location>
        <begin position="58"/>
        <end position="79"/>
    </location>
</feature>
<sequence>MRQGILILLLLINIISIVQLGQYANGDLIGLMSVRIILSVITIMLSIAYILVRASKSIVILSIVTVLSALIHLASIVYINL</sequence>
<protein>
    <submittedName>
        <fullName evidence="2">Uncharacterized protein</fullName>
    </submittedName>
</protein>
<evidence type="ECO:0000313" key="3">
    <source>
        <dbReference type="Proteomes" id="UP001595637"/>
    </source>
</evidence>
<name>A0ABV7N0M3_9STAP</name>
<keyword evidence="1" id="KW-1133">Transmembrane helix</keyword>
<organism evidence="2 3">
    <name type="scientific">Salinicoccus sesuvii</name>
    <dbReference type="NCBI Taxonomy" id="868281"/>
    <lineage>
        <taxon>Bacteria</taxon>
        <taxon>Bacillati</taxon>
        <taxon>Bacillota</taxon>
        <taxon>Bacilli</taxon>
        <taxon>Bacillales</taxon>
        <taxon>Staphylococcaceae</taxon>
        <taxon>Salinicoccus</taxon>
    </lineage>
</organism>
<reference evidence="3" key="1">
    <citation type="journal article" date="2019" name="Int. J. Syst. Evol. Microbiol.">
        <title>The Global Catalogue of Microorganisms (GCM) 10K type strain sequencing project: providing services to taxonomists for standard genome sequencing and annotation.</title>
        <authorList>
            <consortium name="The Broad Institute Genomics Platform"/>
            <consortium name="The Broad Institute Genome Sequencing Center for Infectious Disease"/>
            <person name="Wu L."/>
            <person name="Ma J."/>
        </authorList>
    </citation>
    <scope>NUCLEOTIDE SEQUENCE [LARGE SCALE GENOMIC DNA]</scope>
    <source>
        <strain evidence="3">CCM 7756</strain>
    </source>
</reference>
<accession>A0ABV7N0M3</accession>
<gene>
    <name evidence="2" type="ORF">ACFOEO_00610</name>
</gene>
<evidence type="ECO:0000313" key="2">
    <source>
        <dbReference type="EMBL" id="MFC3387107.1"/>
    </source>
</evidence>
<dbReference type="RefSeq" id="WP_380650604.1">
    <property type="nucleotide sequence ID" value="NZ_JBHRVQ010000001.1"/>
</dbReference>
<keyword evidence="1" id="KW-0472">Membrane</keyword>
<keyword evidence="1" id="KW-0812">Transmembrane</keyword>
<keyword evidence="3" id="KW-1185">Reference proteome</keyword>
<comment type="caution">
    <text evidence="2">The sequence shown here is derived from an EMBL/GenBank/DDBJ whole genome shotgun (WGS) entry which is preliminary data.</text>
</comment>
<proteinExistence type="predicted"/>
<dbReference type="EMBL" id="JBHRVQ010000001">
    <property type="protein sequence ID" value="MFC3387107.1"/>
    <property type="molecule type" value="Genomic_DNA"/>
</dbReference>